<evidence type="ECO:0000259" key="1">
    <source>
        <dbReference type="Pfam" id="PF00248"/>
    </source>
</evidence>
<sequence length="316" mass="36821">MEMIKGYSHKPMGTVALAELMNSGIITREEVFISSKAGLLYGDISAKLPPMKYLSEQLENKGISIEDFSEYEGLFQTLNPAFYEIALNKSLENLGLEMIDVYYIHIPEITKLKLTEDEFYEKMEMLIRWYETKCFEGKIRYYGIAFEFMVEEPFENKWHIEIERIKNIARKVSGEKNHFKYILFEYNIMCDWADTVNSQMIDGVKLTMIEACKALELETVASMPFAMGDGFKKYALSDMLDFVSKKMNHVIVGSKNPKHIEEILRCWRGNLSECSGRQRFSGTDLVEIAKCNNVSKRTIYRYKAYYEEMKEAESEK</sequence>
<dbReference type="InterPro" id="IPR023210">
    <property type="entry name" value="NADP_OxRdtase_dom"/>
</dbReference>
<evidence type="ECO:0000313" key="2">
    <source>
        <dbReference type="EMBL" id="RHA90315.1"/>
    </source>
</evidence>
<dbReference type="InterPro" id="IPR036812">
    <property type="entry name" value="NAD(P)_OxRdtase_dom_sf"/>
</dbReference>
<organism evidence="2 3">
    <name type="scientific">Roseburia inulinivorans</name>
    <dbReference type="NCBI Taxonomy" id="360807"/>
    <lineage>
        <taxon>Bacteria</taxon>
        <taxon>Bacillati</taxon>
        <taxon>Bacillota</taxon>
        <taxon>Clostridia</taxon>
        <taxon>Lachnospirales</taxon>
        <taxon>Lachnospiraceae</taxon>
        <taxon>Roseburia</taxon>
    </lineage>
</organism>
<dbReference type="Gene3D" id="3.20.20.100">
    <property type="entry name" value="NADP-dependent oxidoreductase domain"/>
    <property type="match status" value="1"/>
</dbReference>
<dbReference type="RefSeq" id="WP_118580432.1">
    <property type="nucleotide sequence ID" value="NZ_CABJFX010000006.1"/>
</dbReference>
<dbReference type="CDD" id="cd19099">
    <property type="entry name" value="AKR_unchar"/>
    <property type="match status" value="1"/>
</dbReference>
<accession>A0A3R6DNW0</accession>
<name>A0A3R6DNW0_9FIRM</name>
<reference evidence="2 3" key="1">
    <citation type="submission" date="2018-08" db="EMBL/GenBank/DDBJ databases">
        <title>A genome reference for cultivated species of the human gut microbiota.</title>
        <authorList>
            <person name="Zou Y."/>
            <person name="Xue W."/>
            <person name="Luo G."/>
        </authorList>
    </citation>
    <scope>NUCLEOTIDE SEQUENCE [LARGE SCALE GENOMIC DNA]</scope>
    <source>
        <strain evidence="2 3">AM42-1AC</strain>
    </source>
</reference>
<proteinExistence type="predicted"/>
<dbReference type="GO" id="GO:0016491">
    <property type="term" value="F:oxidoreductase activity"/>
    <property type="evidence" value="ECO:0007669"/>
    <property type="project" value="InterPro"/>
</dbReference>
<dbReference type="EMBL" id="QSFX01000006">
    <property type="protein sequence ID" value="RHA90315.1"/>
    <property type="molecule type" value="Genomic_DNA"/>
</dbReference>
<comment type="caution">
    <text evidence="2">The sequence shown here is derived from an EMBL/GenBank/DDBJ whole genome shotgun (WGS) entry which is preliminary data.</text>
</comment>
<dbReference type="Proteomes" id="UP000283492">
    <property type="component" value="Unassembled WGS sequence"/>
</dbReference>
<dbReference type="AlphaFoldDB" id="A0A3R6DNW0"/>
<dbReference type="SUPFAM" id="SSF51430">
    <property type="entry name" value="NAD(P)-linked oxidoreductase"/>
    <property type="match status" value="1"/>
</dbReference>
<gene>
    <name evidence="2" type="ORF">DW914_05710</name>
</gene>
<protein>
    <recommendedName>
        <fullName evidence="1">NADP-dependent oxidoreductase domain-containing protein</fullName>
    </recommendedName>
</protein>
<dbReference type="Pfam" id="PF00248">
    <property type="entry name" value="Aldo_ket_red"/>
    <property type="match status" value="1"/>
</dbReference>
<dbReference type="PANTHER" id="PTHR11732">
    <property type="entry name" value="ALDO/KETO REDUCTASE"/>
    <property type="match status" value="1"/>
</dbReference>
<feature type="domain" description="NADP-dependent oxidoreductase" evidence="1">
    <location>
        <begin position="27"/>
        <end position="268"/>
    </location>
</feature>
<evidence type="ECO:0000313" key="3">
    <source>
        <dbReference type="Proteomes" id="UP000283492"/>
    </source>
</evidence>
<dbReference type="InterPro" id="IPR020471">
    <property type="entry name" value="AKR"/>
</dbReference>